<reference evidence="1 2" key="2">
    <citation type="submission" date="2017-10" db="EMBL/GenBank/DDBJ databases">
        <title>Extensive intraspecific genome diversity in a model arbuscular mycorrhizal fungus.</title>
        <authorList>
            <person name="Chen E.C.H."/>
            <person name="Morin E."/>
            <person name="Baudet D."/>
            <person name="Noel J."/>
            <person name="Ndikumana S."/>
            <person name="Charron P."/>
            <person name="St-Onge C."/>
            <person name="Giorgi J."/>
            <person name="Grigoriev I.V."/>
            <person name="Roux C."/>
            <person name="Martin F.M."/>
            <person name="Corradi N."/>
        </authorList>
    </citation>
    <scope>NUCLEOTIDE SEQUENCE [LARGE SCALE GENOMIC DNA]</scope>
    <source>
        <strain evidence="1 2">C2</strain>
    </source>
</reference>
<sequence length="154" mass="16737">MDVLFVEIEEEMLYIVTFVASIVAGNSVEVARNAIIIDVRVLDANGDCSTANMIKDNMSLRVVRALNHVVKEVTDAVIHIAVSAGNDSKNACGQSPAPAPSDCSRKRKKNYYFFFVAFISIYKILQHTNAANEQGSGATTLEYTLSGQETSSTI</sequence>
<dbReference type="Gene3D" id="3.40.50.200">
    <property type="entry name" value="Peptidase S8/S53 domain"/>
    <property type="match status" value="1"/>
</dbReference>
<organism evidence="1 2">
    <name type="scientific">Rhizophagus irregularis</name>
    <dbReference type="NCBI Taxonomy" id="588596"/>
    <lineage>
        <taxon>Eukaryota</taxon>
        <taxon>Fungi</taxon>
        <taxon>Fungi incertae sedis</taxon>
        <taxon>Mucoromycota</taxon>
        <taxon>Glomeromycotina</taxon>
        <taxon>Glomeromycetes</taxon>
        <taxon>Glomerales</taxon>
        <taxon>Glomeraceae</taxon>
        <taxon>Rhizophagus</taxon>
    </lineage>
</organism>
<gene>
    <name evidence="1" type="ORF">RhiirC2_704770</name>
</gene>
<dbReference type="EMBL" id="LLXL01000034">
    <property type="protein sequence ID" value="PKK79753.1"/>
    <property type="molecule type" value="Genomic_DNA"/>
</dbReference>
<dbReference type="Proteomes" id="UP000233469">
    <property type="component" value="Unassembled WGS sequence"/>
</dbReference>
<reference evidence="1 2" key="1">
    <citation type="submission" date="2016-04" db="EMBL/GenBank/DDBJ databases">
        <title>Genome analyses suggest a sexual origin of heterokaryosis in a supposedly ancient asexual fungus.</title>
        <authorList>
            <person name="Ropars J."/>
            <person name="Sedzielewska K."/>
            <person name="Noel J."/>
            <person name="Charron P."/>
            <person name="Farinelli L."/>
            <person name="Marton T."/>
            <person name="Kruger M."/>
            <person name="Pelin A."/>
            <person name="Brachmann A."/>
            <person name="Corradi N."/>
        </authorList>
    </citation>
    <scope>NUCLEOTIDE SEQUENCE [LARGE SCALE GENOMIC DNA]</scope>
    <source>
        <strain evidence="1 2">C2</strain>
    </source>
</reference>
<protein>
    <submittedName>
        <fullName evidence="1">Uncharacterized protein</fullName>
    </submittedName>
</protein>
<name>A0A2N1P0Z4_9GLOM</name>
<dbReference type="VEuPathDB" id="FungiDB:FUN_015437"/>
<dbReference type="GO" id="GO:0004252">
    <property type="term" value="F:serine-type endopeptidase activity"/>
    <property type="evidence" value="ECO:0007669"/>
    <property type="project" value="InterPro"/>
</dbReference>
<dbReference type="VEuPathDB" id="FungiDB:RhiirA1_514376"/>
<proteinExistence type="predicted"/>
<evidence type="ECO:0000313" key="2">
    <source>
        <dbReference type="Proteomes" id="UP000233469"/>
    </source>
</evidence>
<accession>A0A2N1P0Z4</accession>
<dbReference type="GO" id="GO:0006508">
    <property type="term" value="P:proteolysis"/>
    <property type="evidence" value="ECO:0007669"/>
    <property type="project" value="InterPro"/>
</dbReference>
<evidence type="ECO:0000313" key="1">
    <source>
        <dbReference type="EMBL" id="PKK79753.1"/>
    </source>
</evidence>
<dbReference type="InterPro" id="IPR036852">
    <property type="entry name" value="Peptidase_S8/S53_dom_sf"/>
</dbReference>
<comment type="caution">
    <text evidence="1">The sequence shown here is derived from an EMBL/GenBank/DDBJ whole genome shotgun (WGS) entry which is preliminary data.</text>
</comment>
<dbReference type="AlphaFoldDB" id="A0A2N1P0Z4"/>
<dbReference type="SUPFAM" id="SSF52743">
    <property type="entry name" value="Subtilisin-like"/>
    <property type="match status" value="1"/>
</dbReference>